<dbReference type="OrthoDB" id="3557612at2759"/>
<feature type="transmembrane region" description="Helical" evidence="1">
    <location>
        <begin position="44"/>
        <end position="68"/>
    </location>
</feature>
<dbReference type="AlphaFoldDB" id="N4U4Z9"/>
<evidence type="ECO:0000256" key="1">
    <source>
        <dbReference type="SAM" id="Phobius"/>
    </source>
</evidence>
<evidence type="ECO:0000313" key="3">
    <source>
        <dbReference type="Proteomes" id="UP000016928"/>
    </source>
</evidence>
<accession>N4U4Z9</accession>
<sequence length="162" mass="18440">LPYYGITDVIEVKFRFTRTVDLDGHYPIHMNVINIEETREKCNIAILGHPIVSMMSSMSSMAILQVIIANHRRGSKAIAMPLPYGDFRGIDWMRGIHLVLGWQTDRMYIEIPFRVSCFLLMICFIWFCAILWRGGGGDWGTSFAFAQVVAASIAIVFSYARL</sequence>
<feature type="transmembrane region" description="Helical" evidence="1">
    <location>
        <begin position="113"/>
        <end position="133"/>
    </location>
</feature>
<dbReference type="Proteomes" id="UP000016928">
    <property type="component" value="Unassembled WGS sequence"/>
</dbReference>
<keyword evidence="1" id="KW-0812">Transmembrane</keyword>
<dbReference type="HOGENOM" id="CLU_1749684_0_0_1"/>
<organism evidence="2 3">
    <name type="scientific">Fusarium oxysporum f. sp. cubense (strain race 1)</name>
    <name type="common">Panama disease fungus</name>
    <dbReference type="NCBI Taxonomy" id="1229664"/>
    <lineage>
        <taxon>Eukaryota</taxon>
        <taxon>Fungi</taxon>
        <taxon>Dikarya</taxon>
        <taxon>Ascomycota</taxon>
        <taxon>Pezizomycotina</taxon>
        <taxon>Sordariomycetes</taxon>
        <taxon>Hypocreomycetidae</taxon>
        <taxon>Hypocreales</taxon>
        <taxon>Nectriaceae</taxon>
        <taxon>Fusarium</taxon>
        <taxon>Fusarium oxysporum species complex</taxon>
    </lineage>
</organism>
<reference evidence="3" key="2">
    <citation type="journal article" date="2014" name="PLoS ONE">
        <title>Genome and Transcriptome Analysis of the Fungal Pathogen Fusarium oxysporum f. sp. cubense Causing Banana Vascular Wilt Disease.</title>
        <authorList>
            <person name="Guo L."/>
            <person name="Han L."/>
            <person name="Yang L."/>
            <person name="Zeng H."/>
            <person name="Fan D."/>
            <person name="Zhu Y."/>
            <person name="Feng Y."/>
            <person name="Wang G."/>
            <person name="Peng C."/>
            <person name="Jiang X."/>
            <person name="Zhou D."/>
            <person name="Ni P."/>
            <person name="Liang C."/>
            <person name="Liu L."/>
            <person name="Wang J."/>
            <person name="Mao C."/>
            <person name="Fang X."/>
            <person name="Peng M."/>
            <person name="Huang J."/>
        </authorList>
    </citation>
    <scope>NUCLEOTIDE SEQUENCE [LARGE SCALE GENOMIC DNA]</scope>
    <source>
        <strain evidence="3">race 1</strain>
    </source>
</reference>
<gene>
    <name evidence="2" type="ORF">FOC1_h10016651</name>
</gene>
<keyword evidence="1" id="KW-1133">Transmembrane helix</keyword>
<evidence type="ECO:0000313" key="2">
    <source>
        <dbReference type="EMBL" id="ENH70249.1"/>
    </source>
</evidence>
<feature type="non-terminal residue" evidence="2">
    <location>
        <position position="1"/>
    </location>
</feature>
<name>N4U4Z9_FUSC1</name>
<protein>
    <submittedName>
        <fullName evidence="2">Uncharacterized protein</fullName>
    </submittedName>
</protein>
<proteinExistence type="predicted"/>
<feature type="non-terminal residue" evidence="2">
    <location>
        <position position="162"/>
    </location>
</feature>
<dbReference type="VEuPathDB" id="FungiDB:FOC1_h10016651"/>
<dbReference type="EMBL" id="KB730192">
    <property type="protein sequence ID" value="ENH70249.1"/>
    <property type="molecule type" value="Genomic_DNA"/>
</dbReference>
<keyword evidence="1" id="KW-0472">Membrane</keyword>
<feature type="transmembrane region" description="Helical" evidence="1">
    <location>
        <begin position="139"/>
        <end position="160"/>
    </location>
</feature>
<reference evidence="3" key="1">
    <citation type="submission" date="2012-09" db="EMBL/GenBank/DDBJ databases">
        <title>Genome sequencing and comparative transcriptomics of race 1 and race 4 of banana pathogen: Fusarium oxysporum f. sp. cubense.</title>
        <authorList>
            <person name="Fang X."/>
            <person name="Huang J."/>
        </authorList>
    </citation>
    <scope>NUCLEOTIDE SEQUENCE [LARGE SCALE GENOMIC DNA]</scope>
    <source>
        <strain evidence="3">race 1</strain>
    </source>
</reference>